<feature type="compositionally biased region" description="Basic and acidic residues" evidence="1">
    <location>
        <begin position="1"/>
        <end position="19"/>
    </location>
</feature>
<evidence type="ECO:0000256" key="2">
    <source>
        <dbReference type="SAM" id="Phobius"/>
    </source>
</evidence>
<feature type="transmembrane region" description="Helical" evidence="2">
    <location>
        <begin position="40"/>
        <end position="63"/>
    </location>
</feature>
<proteinExistence type="predicted"/>
<keyword evidence="2" id="KW-0472">Membrane</keyword>
<accession>A0ABN2IBC4</accession>
<protein>
    <submittedName>
        <fullName evidence="3">Uncharacterized protein</fullName>
    </submittedName>
</protein>
<dbReference type="RefSeq" id="WP_344158374.1">
    <property type="nucleotide sequence ID" value="NZ_BAAANF010000018.1"/>
</dbReference>
<comment type="caution">
    <text evidence="3">The sequence shown here is derived from an EMBL/GenBank/DDBJ whole genome shotgun (WGS) entry which is preliminary data.</text>
</comment>
<sequence>MTHDLADKFTTLTDDRPEPIDPAGLVRTGITRRRRRRTTVGILATAAVTAVALTAAPLAGALLRPDTQTAATPKPTLIPKPTLLPKPTLVPQPTFRLPDPWVHKAVPGTHDLYHLAQGKVGKYNWIVGARRGCVVFQNTNLWRGISNPDTISMTSGEGPICKPDGYPRLRAGLGHEGESIGILAGTTTAAARKVRVTHGKHTYVVDAVGTPASSTKRFFAVAFEGVPAPDWTAVPLDANGRPIR</sequence>
<dbReference type="EMBL" id="BAAANF010000018">
    <property type="protein sequence ID" value="GAA1701766.1"/>
    <property type="molecule type" value="Genomic_DNA"/>
</dbReference>
<keyword evidence="2" id="KW-0812">Transmembrane</keyword>
<evidence type="ECO:0000313" key="3">
    <source>
        <dbReference type="EMBL" id="GAA1701766.1"/>
    </source>
</evidence>
<feature type="region of interest" description="Disordered" evidence="1">
    <location>
        <begin position="1"/>
        <end position="29"/>
    </location>
</feature>
<keyword evidence="2" id="KW-1133">Transmembrane helix</keyword>
<evidence type="ECO:0000256" key="1">
    <source>
        <dbReference type="SAM" id="MobiDB-lite"/>
    </source>
</evidence>
<gene>
    <name evidence="3" type="ORF">GCM10009745_56150</name>
</gene>
<feature type="compositionally biased region" description="Pro residues" evidence="1">
    <location>
        <begin position="76"/>
        <end position="85"/>
    </location>
</feature>
<organism evidence="3 4">
    <name type="scientific">Kribbella yunnanensis</name>
    <dbReference type="NCBI Taxonomy" id="190194"/>
    <lineage>
        <taxon>Bacteria</taxon>
        <taxon>Bacillati</taxon>
        <taxon>Actinomycetota</taxon>
        <taxon>Actinomycetes</taxon>
        <taxon>Propionibacteriales</taxon>
        <taxon>Kribbellaceae</taxon>
        <taxon>Kribbella</taxon>
    </lineage>
</organism>
<feature type="region of interest" description="Disordered" evidence="1">
    <location>
        <begin position="66"/>
        <end position="85"/>
    </location>
</feature>
<name>A0ABN2IBC4_9ACTN</name>
<keyword evidence="4" id="KW-1185">Reference proteome</keyword>
<reference evidence="3 4" key="1">
    <citation type="journal article" date="2019" name="Int. J. Syst. Evol. Microbiol.">
        <title>The Global Catalogue of Microorganisms (GCM) 10K type strain sequencing project: providing services to taxonomists for standard genome sequencing and annotation.</title>
        <authorList>
            <consortium name="The Broad Institute Genomics Platform"/>
            <consortium name="The Broad Institute Genome Sequencing Center for Infectious Disease"/>
            <person name="Wu L."/>
            <person name="Ma J."/>
        </authorList>
    </citation>
    <scope>NUCLEOTIDE SEQUENCE [LARGE SCALE GENOMIC DNA]</scope>
    <source>
        <strain evidence="3 4">JCM 14307</strain>
    </source>
</reference>
<evidence type="ECO:0000313" key="4">
    <source>
        <dbReference type="Proteomes" id="UP001500280"/>
    </source>
</evidence>
<dbReference type="Proteomes" id="UP001500280">
    <property type="component" value="Unassembled WGS sequence"/>
</dbReference>